<evidence type="ECO:0000313" key="2">
    <source>
        <dbReference type="Proteomes" id="UP001472074"/>
    </source>
</evidence>
<accession>A0ABZ2ZHJ6</accession>
<evidence type="ECO:0000313" key="1">
    <source>
        <dbReference type="EMBL" id="WZP07178.1"/>
    </source>
</evidence>
<proteinExistence type="predicted"/>
<dbReference type="EMBL" id="CP151651">
    <property type="protein sequence ID" value="WZP07178.1"/>
    <property type="molecule type" value="Genomic_DNA"/>
</dbReference>
<sequence>MANVDNLSNEIMRQLRMYEQDVREKVEISKEEVSKELVSQLKQHPSPKLTGDYRKGWKAKRVGNKFIIHNATEYRLTHLLENGHAKVGGGRVEAIPHIRPAEQEAIEEFLQQIERAIEG</sequence>
<dbReference type="RefSeq" id="WP_342025727.1">
    <property type="nucleotide sequence ID" value="NZ_CP151651.1"/>
</dbReference>
<keyword evidence="2" id="KW-1185">Reference proteome</keyword>
<dbReference type="InterPro" id="IPR010064">
    <property type="entry name" value="HK97-gp10_tail"/>
</dbReference>
<reference evidence="1 2" key="1">
    <citation type="submission" date="2024-04" db="EMBL/GenBank/DDBJ databases">
        <title>Screening of coral probiotics and analysis of their probiotic properties.</title>
        <authorList>
            <person name="Wang S."/>
        </authorList>
    </citation>
    <scope>NUCLEOTIDE SEQUENCE [LARGE SCALE GENOMIC DNA]</scope>
    <source>
        <strain evidence="1 2">GXU-Z9</strain>
    </source>
</reference>
<dbReference type="Proteomes" id="UP001472074">
    <property type="component" value="Chromosome"/>
</dbReference>
<gene>
    <name evidence="1" type="ORF">AADC60_24510</name>
</gene>
<name>A0ABZ2ZHJ6_9BACI</name>
<dbReference type="Pfam" id="PF04883">
    <property type="entry name" value="HK97-gp10_like"/>
    <property type="match status" value="1"/>
</dbReference>
<organism evidence="1 2">
    <name type="scientific">Cytobacillus pseudoceanisediminis</name>
    <dbReference type="NCBI Taxonomy" id="3051614"/>
    <lineage>
        <taxon>Bacteria</taxon>
        <taxon>Bacillati</taxon>
        <taxon>Bacillota</taxon>
        <taxon>Bacilli</taxon>
        <taxon>Bacillales</taxon>
        <taxon>Bacillaceae</taxon>
        <taxon>Cytobacillus</taxon>
    </lineage>
</organism>
<protein>
    <submittedName>
        <fullName evidence="1">HK97 gp10 family phage protein</fullName>
    </submittedName>
</protein>